<dbReference type="GO" id="GO:0008757">
    <property type="term" value="F:S-adenosylmethionine-dependent methyltransferase activity"/>
    <property type="evidence" value="ECO:0007669"/>
    <property type="project" value="InterPro"/>
</dbReference>
<dbReference type="Gene3D" id="3.40.50.150">
    <property type="entry name" value="Vaccinia Virus protein VP39"/>
    <property type="match status" value="1"/>
</dbReference>
<evidence type="ECO:0000313" key="4">
    <source>
        <dbReference type="EMBL" id="GEP04948.1"/>
    </source>
</evidence>
<dbReference type="InterPro" id="IPR029063">
    <property type="entry name" value="SAM-dependent_MTases_sf"/>
</dbReference>
<reference evidence="7" key="2">
    <citation type="journal article" date="2019" name="Int. J. Syst. Evol. Microbiol.">
        <title>The Global Catalogue of Microorganisms (GCM) 10K type strain sequencing project: providing services to taxonomists for standard genome sequencing and annotation.</title>
        <authorList>
            <consortium name="The Broad Institute Genomics Platform"/>
            <consortium name="The Broad Institute Genome Sequencing Center for Infectious Disease"/>
            <person name="Wu L."/>
            <person name="Ma J."/>
        </authorList>
    </citation>
    <scope>NUCLEOTIDE SEQUENCE [LARGE SCALE GENOMIC DNA]</scope>
    <source>
        <strain evidence="7">NBRC 107715</strain>
    </source>
</reference>
<reference evidence="5" key="1">
    <citation type="journal article" date="2014" name="Int. J. Syst. Evol. Microbiol.">
        <title>Complete genome of a new Firmicutes species belonging to the dominant human colonic microbiota ('Ruminococcus bicirculans') reveals two chromosomes and a selective capacity to utilize plant glucans.</title>
        <authorList>
            <consortium name="NISC Comparative Sequencing Program"/>
            <person name="Wegmann U."/>
            <person name="Louis P."/>
            <person name="Goesmann A."/>
            <person name="Henrissat B."/>
            <person name="Duncan S.H."/>
            <person name="Flint H.J."/>
        </authorList>
    </citation>
    <scope>NUCLEOTIDE SEQUENCE</scope>
    <source>
        <strain evidence="5">NBRC 107715</strain>
    </source>
</reference>
<evidence type="ECO:0000256" key="1">
    <source>
        <dbReference type="ARBA" id="ARBA00022603"/>
    </source>
</evidence>
<dbReference type="SUPFAM" id="SSF53335">
    <property type="entry name" value="S-adenosyl-L-methionine-dependent methyltransferases"/>
    <property type="match status" value="1"/>
</dbReference>
<keyword evidence="7" id="KW-1185">Reference proteome</keyword>
<keyword evidence="1 4" id="KW-0489">Methyltransferase</keyword>
<protein>
    <submittedName>
        <fullName evidence="4">Methyltransferase</fullName>
    </submittedName>
</protein>
<accession>A0A512J4N8</accession>
<keyword evidence="3" id="KW-0949">S-adenosyl-L-methionine</keyword>
<dbReference type="PANTHER" id="PTHR43464">
    <property type="entry name" value="METHYLTRANSFERASE"/>
    <property type="match status" value="1"/>
</dbReference>
<dbReference type="InterPro" id="IPR008715">
    <property type="entry name" value="SAM-MeTfrase_NodS-like"/>
</dbReference>
<evidence type="ECO:0000256" key="2">
    <source>
        <dbReference type="ARBA" id="ARBA00022679"/>
    </source>
</evidence>
<dbReference type="EMBL" id="BSPK01000026">
    <property type="protein sequence ID" value="GLS63685.1"/>
    <property type="molecule type" value="Genomic_DNA"/>
</dbReference>
<keyword evidence="2 4" id="KW-0808">Transferase</keyword>
<dbReference type="CDD" id="cd02440">
    <property type="entry name" value="AdoMet_MTases"/>
    <property type="match status" value="1"/>
</dbReference>
<reference evidence="4 6" key="3">
    <citation type="submission" date="2019-07" db="EMBL/GenBank/DDBJ databases">
        <title>Whole genome shotgun sequence of Methylobacterium oxalidis NBRC 107715.</title>
        <authorList>
            <person name="Hosoyama A."/>
            <person name="Uohara A."/>
            <person name="Ohji S."/>
            <person name="Ichikawa N."/>
        </authorList>
    </citation>
    <scope>NUCLEOTIDE SEQUENCE [LARGE SCALE GENOMIC DNA]</scope>
    <source>
        <strain evidence="4 6">NBRC 107715</strain>
    </source>
</reference>
<dbReference type="Pfam" id="PF05401">
    <property type="entry name" value="NodS"/>
    <property type="match status" value="1"/>
</dbReference>
<dbReference type="RefSeq" id="WP_147026537.1">
    <property type="nucleotide sequence ID" value="NZ_BJZU01000056.1"/>
</dbReference>
<organism evidence="4 6">
    <name type="scientific">Methylobacterium oxalidis</name>
    <dbReference type="NCBI Taxonomy" id="944322"/>
    <lineage>
        <taxon>Bacteria</taxon>
        <taxon>Pseudomonadati</taxon>
        <taxon>Pseudomonadota</taxon>
        <taxon>Alphaproteobacteria</taxon>
        <taxon>Hyphomicrobiales</taxon>
        <taxon>Methylobacteriaceae</taxon>
        <taxon>Methylobacterium</taxon>
    </lineage>
</organism>
<dbReference type="GO" id="GO:0032259">
    <property type="term" value="P:methylation"/>
    <property type="evidence" value="ECO:0007669"/>
    <property type="project" value="UniProtKB-KW"/>
</dbReference>
<dbReference type="Proteomes" id="UP001156856">
    <property type="component" value="Unassembled WGS sequence"/>
</dbReference>
<dbReference type="Proteomes" id="UP000321960">
    <property type="component" value="Unassembled WGS sequence"/>
</dbReference>
<dbReference type="PANTHER" id="PTHR43464:SF19">
    <property type="entry name" value="UBIQUINONE BIOSYNTHESIS O-METHYLTRANSFERASE, MITOCHONDRIAL"/>
    <property type="match status" value="1"/>
</dbReference>
<proteinExistence type="predicted"/>
<reference evidence="5" key="4">
    <citation type="submission" date="2023-01" db="EMBL/GenBank/DDBJ databases">
        <title>Draft genome sequence of Methylobacterium oxalidis strain NBRC 107715.</title>
        <authorList>
            <person name="Sun Q."/>
            <person name="Mori K."/>
        </authorList>
    </citation>
    <scope>NUCLEOTIDE SEQUENCE</scope>
    <source>
        <strain evidence="5">NBRC 107715</strain>
    </source>
</reference>
<comment type="caution">
    <text evidence="4">The sequence shown here is derived from an EMBL/GenBank/DDBJ whole genome shotgun (WGS) entry which is preliminary data.</text>
</comment>
<gene>
    <name evidence="5" type="ORF">GCM10007888_20660</name>
    <name evidence="4" type="ORF">MOX02_29860</name>
</gene>
<dbReference type="OrthoDB" id="116799at2"/>
<evidence type="ECO:0000313" key="7">
    <source>
        <dbReference type="Proteomes" id="UP001156856"/>
    </source>
</evidence>
<dbReference type="GO" id="GO:0009312">
    <property type="term" value="P:oligosaccharide biosynthetic process"/>
    <property type="evidence" value="ECO:0007669"/>
    <property type="project" value="InterPro"/>
</dbReference>
<evidence type="ECO:0000313" key="5">
    <source>
        <dbReference type="EMBL" id="GLS63685.1"/>
    </source>
</evidence>
<dbReference type="EMBL" id="BJZU01000056">
    <property type="protein sequence ID" value="GEP04948.1"/>
    <property type="molecule type" value="Genomic_DNA"/>
</dbReference>
<evidence type="ECO:0000313" key="6">
    <source>
        <dbReference type="Proteomes" id="UP000321960"/>
    </source>
</evidence>
<name>A0A512J4N8_9HYPH</name>
<dbReference type="AlphaFoldDB" id="A0A512J4N8"/>
<sequence>MSCRTASLPPAYFAELYAADPDPWRFATSDYEREKYAATLAALPRPRYRSALEVGCSIGVLTRSLAGRCDALLALDVVPAVLDAARARCADRSHVRFAECRVPGAWPEGRFDLILLSEVVYYLDQADLAVLVGRLREALEPGGDLLLVHWTGETDYPLSGDEAADSVIRCSAGFARVLHRARAERYRLDLLRRADG</sequence>
<evidence type="ECO:0000256" key="3">
    <source>
        <dbReference type="ARBA" id="ARBA00022691"/>
    </source>
</evidence>